<dbReference type="Proteomes" id="UP000612808">
    <property type="component" value="Unassembled WGS sequence"/>
</dbReference>
<dbReference type="Pfam" id="PF13298">
    <property type="entry name" value="LigD_N"/>
    <property type="match status" value="1"/>
</dbReference>
<sequence>MGRPSRRGSGTSDGDAKRDKGEGKRAGGRRKGGPDGGGGDRLAEYRRKRDPGRTPEPVPAGPLPHGDDDTFVIQEHHARALHWDLRLERDGVLVSWAVPRGLPPEPGVNRLAVHTEDHPVEYAAFAGTIPAGEYGAGSMSVWDRGTYRTEEWTDRKVTVELAGGRVAGRYALFATDGRNWLVRRLDPPSDPARVPMPRELAPMLPVRQAGLPRPASAYAYEVDWGGVRVVGFVASGRLRLVGVDGEVAADRRISRAVEALGATEAVLDGELVTLDGAPVYVVSDLLYLDGVDLTVRSQEERWALLDGLPLAGGCQLAPRFDDGPAVREAARERHLPGVLAKRRDAPYRPGVRSAAWKRVAVAP</sequence>
<accession>A0A8J3NBP8</accession>
<dbReference type="Gene3D" id="3.30.1490.70">
    <property type="match status" value="1"/>
</dbReference>
<dbReference type="InterPro" id="IPR014144">
    <property type="entry name" value="LigD_PE_domain"/>
</dbReference>
<evidence type="ECO:0000256" key="1">
    <source>
        <dbReference type="SAM" id="MobiDB-lite"/>
    </source>
</evidence>
<evidence type="ECO:0000313" key="3">
    <source>
        <dbReference type="EMBL" id="GID10897.1"/>
    </source>
</evidence>
<keyword evidence="3" id="KW-0436">Ligase</keyword>
<protein>
    <submittedName>
        <fullName evidence="3">ATP-dependent DNA ligase</fullName>
    </submittedName>
</protein>
<organism evidence="3 4">
    <name type="scientific">Actinocatenispora rupis</name>
    <dbReference type="NCBI Taxonomy" id="519421"/>
    <lineage>
        <taxon>Bacteria</taxon>
        <taxon>Bacillati</taxon>
        <taxon>Actinomycetota</taxon>
        <taxon>Actinomycetes</taxon>
        <taxon>Micromonosporales</taxon>
        <taxon>Micromonosporaceae</taxon>
        <taxon>Actinocatenispora</taxon>
    </lineage>
</organism>
<keyword evidence="4" id="KW-1185">Reference proteome</keyword>
<gene>
    <name evidence="3" type="primary">lig</name>
    <name evidence="3" type="ORF">Aru02nite_17860</name>
</gene>
<evidence type="ECO:0000313" key="4">
    <source>
        <dbReference type="Proteomes" id="UP000612808"/>
    </source>
</evidence>
<dbReference type="Gene3D" id="3.30.470.30">
    <property type="entry name" value="DNA ligase/mRNA capping enzyme"/>
    <property type="match status" value="1"/>
</dbReference>
<feature type="domain" description="DNA ligase D 3'-phosphoesterase" evidence="2">
    <location>
        <begin position="74"/>
        <end position="172"/>
    </location>
</feature>
<reference evidence="3" key="1">
    <citation type="submission" date="2021-01" db="EMBL/GenBank/DDBJ databases">
        <title>Whole genome shotgun sequence of Actinocatenispora rupis NBRC 107355.</title>
        <authorList>
            <person name="Komaki H."/>
            <person name="Tamura T."/>
        </authorList>
    </citation>
    <scope>NUCLEOTIDE SEQUENCE</scope>
    <source>
        <strain evidence="3">NBRC 107355</strain>
    </source>
</reference>
<proteinExistence type="predicted"/>
<dbReference type="PANTHER" id="PTHR39465">
    <property type="entry name" value="DNA LIGASE D, 3'-PHOSPHOESTERASE DOMAIN"/>
    <property type="match status" value="1"/>
</dbReference>
<name>A0A8J3NBP8_9ACTN</name>
<feature type="region of interest" description="Disordered" evidence="1">
    <location>
        <begin position="1"/>
        <end position="69"/>
    </location>
</feature>
<feature type="compositionally biased region" description="Basic and acidic residues" evidence="1">
    <location>
        <begin position="41"/>
        <end position="53"/>
    </location>
</feature>
<dbReference type="AlphaFoldDB" id="A0A8J3NBP8"/>
<dbReference type="SUPFAM" id="SSF56091">
    <property type="entry name" value="DNA ligase/mRNA capping enzyme, catalytic domain"/>
    <property type="match status" value="1"/>
</dbReference>
<dbReference type="EMBL" id="BOMB01000010">
    <property type="protein sequence ID" value="GID10897.1"/>
    <property type="molecule type" value="Genomic_DNA"/>
</dbReference>
<dbReference type="NCBIfam" id="TIGR02777">
    <property type="entry name" value="LigD_PE_dom"/>
    <property type="match status" value="1"/>
</dbReference>
<evidence type="ECO:0000259" key="2">
    <source>
        <dbReference type="Pfam" id="PF13298"/>
    </source>
</evidence>
<comment type="caution">
    <text evidence="3">The sequence shown here is derived from an EMBL/GenBank/DDBJ whole genome shotgun (WGS) entry which is preliminary data.</text>
</comment>
<feature type="compositionally biased region" description="Basic and acidic residues" evidence="1">
    <location>
        <begin position="14"/>
        <end position="25"/>
    </location>
</feature>
<dbReference type="GO" id="GO:0016874">
    <property type="term" value="F:ligase activity"/>
    <property type="evidence" value="ECO:0007669"/>
    <property type="project" value="UniProtKB-KW"/>
</dbReference>
<dbReference type="PANTHER" id="PTHR39465:SF1">
    <property type="entry name" value="DNA LIGASE D 3'-PHOSPHOESTERASE DOMAIN-CONTAINING PROTEIN"/>
    <property type="match status" value="1"/>
</dbReference>